<reference evidence="1" key="1">
    <citation type="submission" date="2020-05" db="EMBL/GenBank/DDBJ databases">
        <title>Large-scale comparative analyses of tick genomes elucidate their genetic diversity and vector capacities.</title>
        <authorList>
            <person name="Jia N."/>
            <person name="Wang J."/>
            <person name="Shi W."/>
            <person name="Du L."/>
            <person name="Sun Y."/>
            <person name="Zhan W."/>
            <person name="Jiang J."/>
            <person name="Wang Q."/>
            <person name="Zhang B."/>
            <person name="Ji P."/>
            <person name="Sakyi L.B."/>
            <person name="Cui X."/>
            <person name="Yuan T."/>
            <person name="Jiang B."/>
            <person name="Yang W."/>
            <person name="Lam T.T.-Y."/>
            <person name="Chang Q."/>
            <person name="Ding S."/>
            <person name="Wang X."/>
            <person name="Zhu J."/>
            <person name="Ruan X."/>
            <person name="Zhao L."/>
            <person name="Wei J."/>
            <person name="Que T."/>
            <person name="Du C."/>
            <person name="Cheng J."/>
            <person name="Dai P."/>
            <person name="Han X."/>
            <person name="Huang E."/>
            <person name="Gao Y."/>
            <person name="Liu J."/>
            <person name="Shao H."/>
            <person name="Ye R."/>
            <person name="Li L."/>
            <person name="Wei W."/>
            <person name="Wang X."/>
            <person name="Wang C."/>
            <person name="Yang T."/>
            <person name="Huo Q."/>
            <person name="Li W."/>
            <person name="Guo W."/>
            <person name="Chen H."/>
            <person name="Zhou L."/>
            <person name="Ni X."/>
            <person name="Tian J."/>
            <person name="Zhou Y."/>
            <person name="Sheng Y."/>
            <person name="Liu T."/>
            <person name="Pan Y."/>
            <person name="Xia L."/>
            <person name="Li J."/>
            <person name="Zhao F."/>
            <person name="Cao W."/>
        </authorList>
    </citation>
    <scope>NUCLEOTIDE SEQUENCE</scope>
    <source>
        <strain evidence="1">Hyas-2018</strain>
    </source>
</reference>
<gene>
    <name evidence="1" type="ORF">HPB50_023607</name>
</gene>
<proteinExistence type="predicted"/>
<sequence>MPSQIPRLSQRGPISGRCNPTSGASAKLGKKLSLSIAHERGTSVAGKTQAAPTVEGFLSSVMVGHFDTPSPQDAVSAEVWKSGVPAVASRSLKRPEREGSANCVAEIKYSNGV</sequence>
<keyword evidence="2" id="KW-1185">Reference proteome</keyword>
<organism evidence="1 2">
    <name type="scientific">Hyalomma asiaticum</name>
    <name type="common">Tick</name>
    <dbReference type="NCBI Taxonomy" id="266040"/>
    <lineage>
        <taxon>Eukaryota</taxon>
        <taxon>Metazoa</taxon>
        <taxon>Ecdysozoa</taxon>
        <taxon>Arthropoda</taxon>
        <taxon>Chelicerata</taxon>
        <taxon>Arachnida</taxon>
        <taxon>Acari</taxon>
        <taxon>Parasitiformes</taxon>
        <taxon>Ixodida</taxon>
        <taxon>Ixodoidea</taxon>
        <taxon>Ixodidae</taxon>
        <taxon>Hyalomminae</taxon>
        <taxon>Hyalomma</taxon>
    </lineage>
</organism>
<protein>
    <submittedName>
        <fullName evidence="1">Uncharacterized protein</fullName>
    </submittedName>
</protein>
<dbReference type="Proteomes" id="UP000821845">
    <property type="component" value="Chromosome 11"/>
</dbReference>
<accession>A0ACB7T6C4</accession>
<name>A0ACB7T6C4_HYAAI</name>
<evidence type="ECO:0000313" key="2">
    <source>
        <dbReference type="Proteomes" id="UP000821845"/>
    </source>
</evidence>
<evidence type="ECO:0000313" key="1">
    <source>
        <dbReference type="EMBL" id="KAH6941801.1"/>
    </source>
</evidence>
<dbReference type="EMBL" id="CM023491">
    <property type="protein sequence ID" value="KAH6941801.1"/>
    <property type="molecule type" value="Genomic_DNA"/>
</dbReference>
<comment type="caution">
    <text evidence="1">The sequence shown here is derived from an EMBL/GenBank/DDBJ whole genome shotgun (WGS) entry which is preliminary data.</text>
</comment>